<sequence>MAIGLFGVICMAAALLVATFAIGMIPIYSIHKGSDSRNHEKYIAVLSQFGVGMLLGTSFMLVIPEGIRECVENGGNVGLNLLIGFLVVYLLDRLVQFLMKRHDSFSSNRTANESFENFKDLISHPKRALLCILRNNVVFALFIHGVSDGVALGTTVNNDSLMVVVLIAIIIHKIPAVLSLTSLMVSKQGLPKWEAISNLFAFASSTPIGYIVLSLFNLKHSETMSWVSGNLLLMSGGSLLYASFTAFLDNSHDHTHGIDTTERTAQDIEFGTRGYNLVPTAELENGEASKKDVLFENEDMQNSVNPGTLQTLTGLQSSEATTNESITSILSLDDSVYILMGVVVPLVISFCIKGE</sequence>
<name>H2AU32_KAZAF</name>
<dbReference type="GO" id="GO:0005770">
    <property type="term" value="C:late endosome"/>
    <property type="evidence" value="ECO:0007669"/>
    <property type="project" value="EnsemblFungi"/>
</dbReference>
<keyword evidence="4 7" id="KW-1133">Transmembrane helix</keyword>
<organism evidence="8 9">
    <name type="scientific">Kazachstania africana (strain ATCC 22294 / BCRC 22015 / CBS 2517 / CECT 1963 / NBRC 1671 / NRRL Y-8276)</name>
    <name type="common">Yeast</name>
    <name type="synonym">Kluyveromyces africanus</name>
    <dbReference type="NCBI Taxonomy" id="1071382"/>
    <lineage>
        <taxon>Eukaryota</taxon>
        <taxon>Fungi</taxon>
        <taxon>Dikarya</taxon>
        <taxon>Ascomycota</taxon>
        <taxon>Saccharomycotina</taxon>
        <taxon>Saccharomycetes</taxon>
        <taxon>Saccharomycetales</taxon>
        <taxon>Saccharomycetaceae</taxon>
        <taxon>Kazachstania</taxon>
    </lineage>
</organism>
<proteinExistence type="predicted"/>
<dbReference type="OrthoDB" id="19859at2759"/>
<dbReference type="InterPro" id="IPR045891">
    <property type="entry name" value="ZIP9"/>
</dbReference>
<evidence type="ECO:0008006" key="10">
    <source>
        <dbReference type="Google" id="ProtNLM"/>
    </source>
</evidence>
<evidence type="ECO:0000313" key="9">
    <source>
        <dbReference type="Proteomes" id="UP000005220"/>
    </source>
</evidence>
<dbReference type="GO" id="GO:0030026">
    <property type="term" value="P:intracellular manganese ion homeostasis"/>
    <property type="evidence" value="ECO:0007669"/>
    <property type="project" value="EnsemblFungi"/>
</dbReference>
<evidence type="ECO:0000256" key="2">
    <source>
        <dbReference type="ARBA" id="ARBA00004394"/>
    </source>
</evidence>
<dbReference type="HOGENOM" id="CLU_028824_3_0_1"/>
<protein>
    <recommendedName>
        <fullName evidence="10">Zinc/iron permease</fullName>
    </recommendedName>
</protein>
<dbReference type="AlphaFoldDB" id="H2AU32"/>
<accession>H2AU32</accession>
<reference evidence="8 9" key="1">
    <citation type="journal article" date="2011" name="Proc. Natl. Acad. Sci. U.S.A.">
        <title>Evolutionary erosion of yeast sex chromosomes by mating-type switching accidents.</title>
        <authorList>
            <person name="Gordon J.L."/>
            <person name="Armisen D."/>
            <person name="Proux-Wera E."/>
            <person name="Oheigeartaigh S.S."/>
            <person name="Byrne K.P."/>
            <person name="Wolfe K.H."/>
        </authorList>
    </citation>
    <scope>NUCLEOTIDE SEQUENCE [LARGE SCALE GENOMIC DNA]</scope>
    <source>
        <strain evidence="9">ATCC 22294 / BCRC 22015 / CBS 2517 / CECT 1963 / NBRC 1671 / NRRL Y-8276</strain>
    </source>
</reference>
<dbReference type="eggNOG" id="KOG3907">
    <property type="taxonomic scope" value="Eukaryota"/>
</dbReference>
<dbReference type="GO" id="GO:0006829">
    <property type="term" value="P:zinc ion transport"/>
    <property type="evidence" value="ECO:0007669"/>
    <property type="project" value="InterPro"/>
</dbReference>
<dbReference type="GO" id="GO:0000139">
    <property type="term" value="C:Golgi membrane"/>
    <property type="evidence" value="ECO:0007669"/>
    <property type="project" value="UniProtKB-SubCell"/>
</dbReference>
<evidence type="ECO:0000256" key="5">
    <source>
        <dbReference type="ARBA" id="ARBA00023034"/>
    </source>
</evidence>
<comment type="subcellular location">
    <subcellularLocation>
        <location evidence="1">Endomembrane system</location>
        <topology evidence="1">Multi-pass membrane protein</topology>
    </subcellularLocation>
    <subcellularLocation>
        <location evidence="2">Golgi apparatus membrane</location>
    </subcellularLocation>
</comment>
<feature type="transmembrane region" description="Helical" evidence="7">
    <location>
        <begin position="6"/>
        <end position="30"/>
    </location>
</feature>
<feature type="transmembrane region" description="Helical" evidence="7">
    <location>
        <begin position="42"/>
        <end position="63"/>
    </location>
</feature>
<dbReference type="KEGG" id="kaf:KAFR_0D02350"/>
<dbReference type="Pfam" id="PF02535">
    <property type="entry name" value="Zip"/>
    <property type="match status" value="1"/>
</dbReference>
<evidence type="ECO:0000256" key="7">
    <source>
        <dbReference type="SAM" id="Phobius"/>
    </source>
</evidence>
<dbReference type="InParanoid" id="H2AU32"/>
<evidence type="ECO:0000256" key="1">
    <source>
        <dbReference type="ARBA" id="ARBA00004127"/>
    </source>
</evidence>
<dbReference type="RefSeq" id="XP_003957017.1">
    <property type="nucleotide sequence ID" value="XM_003956968.1"/>
</dbReference>
<keyword evidence="5" id="KW-0333">Golgi apparatus</keyword>
<dbReference type="GO" id="GO:0005384">
    <property type="term" value="F:manganese ion transmembrane transporter activity"/>
    <property type="evidence" value="ECO:0007669"/>
    <property type="project" value="EnsemblFungi"/>
</dbReference>
<feature type="transmembrane region" description="Helical" evidence="7">
    <location>
        <begin position="161"/>
        <end position="183"/>
    </location>
</feature>
<feature type="transmembrane region" description="Helical" evidence="7">
    <location>
        <begin position="195"/>
        <end position="218"/>
    </location>
</feature>
<dbReference type="FunCoup" id="H2AU32">
    <property type="interactions" value="318"/>
</dbReference>
<dbReference type="STRING" id="1071382.H2AU32"/>
<evidence type="ECO:0000313" key="8">
    <source>
        <dbReference type="EMBL" id="CCF57882.1"/>
    </source>
</evidence>
<dbReference type="GO" id="GO:0005802">
    <property type="term" value="C:trans-Golgi network"/>
    <property type="evidence" value="ECO:0007669"/>
    <property type="project" value="EnsemblFungi"/>
</dbReference>
<feature type="transmembrane region" description="Helical" evidence="7">
    <location>
        <begin position="335"/>
        <end position="352"/>
    </location>
</feature>
<gene>
    <name evidence="8" type="primary">KAFR0D02350</name>
    <name evidence="8" type="ORF">KAFR_0D02350</name>
</gene>
<evidence type="ECO:0000256" key="4">
    <source>
        <dbReference type="ARBA" id="ARBA00022989"/>
    </source>
</evidence>
<dbReference type="InterPro" id="IPR003689">
    <property type="entry name" value="ZIP"/>
</dbReference>
<dbReference type="GeneID" id="13885840"/>
<evidence type="ECO:0000256" key="3">
    <source>
        <dbReference type="ARBA" id="ARBA00022692"/>
    </source>
</evidence>
<dbReference type="PANTHER" id="PTHR16133">
    <property type="entry name" value="SOLUTE CARRIER FAMILY 39 ZINC TRANSPORTER , MEMBER 9-RELATED"/>
    <property type="match status" value="1"/>
</dbReference>
<feature type="transmembrane region" description="Helical" evidence="7">
    <location>
        <begin position="230"/>
        <end position="248"/>
    </location>
</feature>
<evidence type="ECO:0000256" key="6">
    <source>
        <dbReference type="ARBA" id="ARBA00023136"/>
    </source>
</evidence>
<keyword evidence="3 7" id="KW-0812">Transmembrane</keyword>
<dbReference type="PANTHER" id="PTHR16133:SF0">
    <property type="entry name" value="ZINC_IRON REGULATED TRANSPORTER-RELATED PROTEIN 102B, ISOFORM E"/>
    <property type="match status" value="1"/>
</dbReference>
<dbReference type="EMBL" id="HE650824">
    <property type="protein sequence ID" value="CCF57882.1"/>
    <property type="molecule type" value="Genomic_DNA"/>
</dbReference>
<dbReference type="Proteomes" id="UP000005220">
    <property type="component" value="Chromosome 4"/>
</dbReference>
<keyword evidence="6 7" id="KW-0472">Membrane</keyword>
<keyword evidence="9" id="KW-1185">Reference proteome</keyword>
<feature type="transmembrane region" description="Helical" evidence="7">
    <location>
        <begin position="75"/>
        <end position="91"/>
    </location>
</feature>